<organism evidence="11 12">
    <name type="scientific">Naematelia encephala</name>
    <dbReference type="NCBI Taxonomy" id="71784"/>
    <lineage>
        <taxon>Eukaryota</taxon>
        <taxon>Fungi</taxon>
        <taxon>Dikarya</taxon>
        <taxon>Basidiomycota</taxon>
        <taxon>Agaricomycotina</taxon>
        <taxon>Tremellomycetes</taxon>
        <taxon>Tremellales</taxon>
        <taxon>Naemateliaceae</taxon>
        <taxon>Naematelia</taxon>
    </lineage>
</organism>
<comment type="similarity">
    <text evidence="2">Belongs to the peptidase C19 family.</text>
</comment>
<evidence type="ECO:0000259" key="9">
    <source>
        <dbReference type="PROSITE" id="PS50235"/>
    </source>
</evidence>
<dbReference type="InParanoid" id="A0A1Y2BAS9"/>
<dbReference type="PROSITE" id="PS51283">
    <property type="entry name" value="DUSP"/>
    <property type="match status" value="1"/>
</dbReference>
<feature type="region of interest" description="Disordered" evidence="8">
    <location>
        <begin position="1336"/>
        <end position="1359"/>
    </location>
</feature>
<feature type="domain" description="DUSP" evidence="10">
    <location>
        <begin position="97"/>
        <end position="231"/>
    </location>
</feature>
<evidence type="ECO:0000256" key="8">
    <source>
        <dbReference type="SAM" id="MobiDB-lite"/>
    </source>
</evidence>
<dbReference type="PANTHER" id="PTHR21646">
    <property type="entry name" value="UBIQUITIN CARBOXYL-TERMINAL HYDROLASE"/>
    <property type="match status" value="1"/>
</dbReference>
<feature type="domain" description="USP" evidence="9">
    <location>
        <begin position="441"/>
        <end position="1197"/>
    </location>
</feature>
<dbReference type="Proteomes" id="UP000193986">
    <property type="component" value="Unassembled WGS sequence"/>
</dbReference>
<proteinExistence type="inferred from homology"/>
<feature type="compositionally biased region" description="Low complexity" evidence="8">
    <location>
        <begin position="1"/>
        <end position="28"/>
    </location>
</feature>
<evidence type="ECO:0000256" key="4">
    <source>
        <dbReference type="ARBA" id="ARBA00022670"/>
    </source>
</evidence>
<dbReference type="EMBL" id="MCFC01000014">
    <property type="protein sequence ID" value="ORY31587.1"/>
    <property type="molecule type" value="Genomic_DNA"/>
</dbReference>
<feature type="region of interest" description="Disordered" evidence="8">
    <location>
        <begin position="1212"/>
        <end position="1299"/>
    </location>
</feature>
<dbReference type="PROSITE" id="PS50235">
    <property type="entry name" value="USP_3"/>
    <property type="match status" value="1"/>
</dbReference>
<keyword evidence="12" id="KW-1185">Reference proteome</keyword>
<keyword evidence="7" id="KW-0788">Thiol protease</keyword>
<evidence type="ECO:0000259" key="10">
    <source>
        <dbReference type="PROSITE" id="PS51283"/>
    </source>
</evidence>
<keyword evidence="5" id="KW-0833">Ubl conjugation pathway</keyword>
<protein>
    <recommendedName>
        <fullName evidence="3">ubiquitinyl hydrolase 1</fullName>
        <ecNumber evidence="3">3.4.19.12</ecNumber>
    </recommendedName>
</protein>
<gene>
    <name evidence="11" type="ORF">BCR39DRAFT_558054</name>
</gene>
<dbReference type="InterPro" id="IPR001394">
    <property type="entry name" value="Peptidase_C19_UCH"/>
</dbReference>
<dbReference type="InterPro" id="IPR038765">
    <property type="entry name" value="Papain-like_cys_pep_sf"/>
</dbReference>
<dbReference type="InterPro" id="IPR050185">
    <property type="entry name" value="Ub_carboxyl-term_hydrolase"/>
</dbReference>
<dbReference type="PROSITE" id="PS00972">
    <property type="entry name" value="USP_1"/>
    <property type="match status" value="1"/>
</dbReference>
<feature type="region of interest" description="Disordered" evidence="8">
    <location>
        <begin position="802"/>
        <end position="822"/>
    </location>
</feature>
<dbReference type="SUPFAM" id="SSF54001">
    <property type="entry name" value="Cysteine proteinases"/>
    <property type="match status" value="1"/>
</dbReference>
<keyword evidence="6" id="KW-0378">Hydrolase</keyword>
<dbReference type="FunCoup" id="A0A1Y2BAS9">
    <property type="interactions" value="412"/>
</dbReference>
<feature type="compositionally biased region" description="Low complexity" evidence="8">
    <location>
        <begin position="1271"/>
        <end position="1282"/>
    </location>
</feature>
<comment type="caution">
    <text evidence="11">The sequence shown here is derived from an EMBL/GenBank/DDBJ whole genome shotgun (WGS) entry which is preliminary data.</text>
</comment>
<sequence length="1359" mass="148291">MSQLPPSLKRPRSNSNPPSSSSTSSPKRAASEDPYSNSSDSGKPEGFLSPTMQGTVGAGSSPLGRSDGDGEADLGDSGWVKRTEDVHLESDGMDVEAQSNKWKDLYQELLGSIPPPFEQWKPFYLVPATLLNSLKSLGYQDAKSSAEPSDLKLDLTKLVKDPTGEEIWVSQTEVVDDKAVPKGEARLQKFWHVAEGLVENDDFIFVSESGWQKLLQWYGPYEGPELRRYCVPGGNIAMQPPIYTLHLVVRSYGTPTQAATQPAVKPIRLSCPSDTPISTLFDIITKIASSFLDSQPPAMRFWTLEAPQASEESNLSTLDSLYLPSTILPSLSGRLLGPKEETKNLTCAEAGLDNGDILAVELGKSMVFGLTDWSVDVNEQGKATEKGAMPMTVPKAPAPLFSKPAFFSGRNAEASSSTSSDDRVQTRSQSRQGARRGKGLVGLVNLGNTCFMNSAVQCLSNTQELSEYFLSGVYRDELNRDNPLGMHGQVAEAFGLTIEALWAAASQHTSFSPRVLKQTTSRFASQFAGYGQHDTQEFIAFLLDGLHEDLNRIKKKPYIEKPDWKPGGDDSQLAELGHQCWEGYKKRNDSVIVDLFQGQLQSTLVCPECHKESITMDPFMYLTVPLPITQTRVLKIWYISRDVERPPLAVSLLIPQLASIQQAKEKLAGLVKCSASNLVAFDLWKGAIYSWFSDSDHNSEVKTNDVPVFHEVGTPVTHQRRIPGTDAGENSITVPVMTFLSKDKVDRGRYRSDEPTQCLLQPFFITLTRTEASDPAAVREAITKGYARFVKAEMKAQMWVPSGSSKAVVPSPATEEDQEDSVTEIHLDGDQTRVVEVPARSELSVNSVESPATSPRIPPSVNGLKSVGSTASLSTLASTKSGRLVPRGDLFKVYVADASSTDSASSFNPFKAKDAHIPFYKADIARAYQHWSTLENRKKARKSMIGQISSGFKSAFGSAVDEDVSSPPASSPDALPYVVRPGEGIFVEWSKKRYEEYVGSSTQESLYPTEELVDPAIEKEAEKKKAGKPISLEDCLDEFSKEETLGQDDLWYCPQCKKHQAATKKLDIYKAPDILVICIKRFGSSRRLSDKLDNMVNFPIDGLDLEDRIGERKVSKSLQLSEEEASKYGMEDSGEPLVYDLYGVDNHFGGLGGGHYTAFCRNRVDGQWYNYDDSRVSKASADAVQSRAAYLLFYRRRTTRPIGGISRIKVEEASRAASPAPDSPSASSSSSSSAGPIPDALAEIRAERQSRRRPSDTSEELPGYTGVGEVDTTSITTSADSSGLPSPSVSDHEDASRSVTATSTLNEVGEKLGFGNTAWGATPTAAAVESGVRHAFAAPGSWPPSPPPDVDDEVKEDAK</sequence>
<dbReference type="GO" id="GO:0006508">
    <property type="term" value="P:proteolysis"/>
    <property type="evidence" value="ECO:0007669"/>
    <property type="project" value="UniProtKB-KW"/>
</dbReference>
<dbReference type="OrthoDB" id="292964at2759"/>
<evidence type="ECO:0000256" key="3">
    <source>
        <dbReference type="ARBA" id="ARBA00012759"/>
    </source>
</evidence>
<dbReference type="PROSITE" id="PS00973">
    <property type="entry name" value="USP_2"/>
    <property type="match status" value="1"/>
</dbReference>
<evidence type="ECO:0000313" key="11">
    <source>
        <dbReference type="EMBL" id="ORY31587.1"/>
    </source>
</evidence>
<dbReference type="STRING" id="71784.A0A1Y2BAS9"/>
<comment type="catalytic activity">
    <reaction evidence="1">
        <text>Thiol-dependent hydrolysis of ester, thioester, amide, peptide and isopeptide bonds formed by the C-terminal Gly of ubiquitin (a 76-residue protein attached to proteins as an intracellular targeting signal).</text>
        <dbReference type="EC" id="3.4.19.12"/>
    </reaction>
</comment>
<dbReference type="PANTHER" id="PTHR21646:SF24">
    <property type="entry name" value="UBIQUITIN CARBOXYL-TERMINAL HYDROLASE"/>
    <property type="match status" value="1"/>
</dbReference>
<dbReference type="GO" id="GO:0016579">
    <property type="term" value="P:protein deubiquitination"/>
    <property type="evidence" value="ECO:0007669"/>
    <property type="project" value="InterPro"/>
</dbReference>
<feature type="region of interest" description="Disordered" evidence="8">
    <location>
        <begin position="1"/>
        <end position="79"/>
    </location>
</feature>
<evidence type="ECO:0000256" key="7">
    <source>
        <dbReference type="ARBA" id="ARBA00022807"/>
    </source>
</evidence>
<dbReference type="InterPro" id="IPR018200">
    <property type="entry name" value="USP_CS"/>
</dbReference>
<evidence type="ECO:0000256" key="6">
    <source>
        <dbReference type="ARBA" id="ARBA00022801"/>
    </source>
</evidence>
<accession>A0A1Y2BAS9</accession>
<dbReference type="Gene3D" id="3.30.2230.10">
    <property type="entry name" value="DUSP-like"/>
    <property type="match status" value="1"/>
</dbReference>
<feature type="compositionally biased region" description="Low complexity" evidence="8">
    <location>
        <begin position="1215"/>
        <end position="1234"/>
    </location>
</feature>
<dbReference type="Pfam" id="PF00443">
    <property type="entry name" value="UCH"/>
    <property type="match status" value="1"/>
</dbReference>
<evidence type="ECO:0000256" key="2">
    <source>
        <dbReference type="ARBA" id="ARBA00009085"/>
    </source>
</evidence>
<dbReference type="SUPFAM" id="SSF143791">
    <property type="entry name" value="DUSP-like"/>
    <property type="match status" value="1"/>
</dbReference>
<dbReference type="EC" id="3.4.19.12" evidence="3"/>
<dbReference type="Gene3D" id="3.90.70.10">
    <property type="entry name" value="Cysteine proteinases"/>
    <property type="match status" value="2"/>
</dbReference>
<evidence type="ECO:0000256" key="5">
    <source>
        <dbReference type="ARBA" id="ARBA00022786"/>
    </source>
</evidence>
<dbReference type="GO" id="GO:0004843">
    <property type="term" value="F:cysteine-type deubiquitinase activity"/>
    <property type="evidence" value="ECO:0007669"/>
    <property type="project" value="UniProtKB-EC"/>
</dbReference>
<dbReference type="InterPro" id="IPR006615">
    <property type="entry name" value="Pept_C19_DUSP"/>
</dbReference>
<keyword evidence="4" id="KW-0645">Protease</keyword>
<evidence type="ECO:0000313" key="12">
    <source>
        <dbReference type="Proteomes" id="UP000193986"/>
    </source>
</evidence>
<name>A0A1Y2BAS9_9TREE</name>
<dbReference type="InterPro" id="IPR028889">
    <property type="entry name" value="USP"/>
</dbReference>
<dbReference type="CDD" id="cd02674">
    <property type="entry name" value="Peptidase_C19R"/>
    <property type="match status" value="1"/>
</dbReference>
<reference evidence="11 12" key="1">
    <citation type="submission" date="2016-07" db="EMBL/GenBank/DDBJ databases">
        <title>Pervasive Adenine N6-methylation of Active Genes in Fungi.</title>
        <authorList>
            <consortium name="DOE Joint Genome Institute"/>
            <person name="Mondo S.J."/>
            <person name="Dannebaum R.O."/>
            <person name="Kuo R.C."/>
            <person name="Labutti K."/>
            <person name="Haridas S."/>
            <person name="Kuo A."/>
            <person name="Salamov A."/>
            <person name="Ahrendt S.R."/>
            <person name="Lipzen A."/>
            <person name="Sullivan W."/>
            <person name="Andreopoulos W.B."/>
            <person name="Clum A."/>
            <person name="Lindquist E."/>
            <person name="Daum C."/>
            <person name="Ramamoorthy G.K."/>
            <person name="Gryganskyi A."/>
            <person name="Culley D."/>
            <person name="Magnuson J.K."/>
            <person name="James T.Y."/>
            <person name="O'Malley M.A."/>
            <person name="Stajich J.E."/>
            <person name="Spatafora J.W."/>
            <person name="Visel A."/>
            <person name="Grigoriev I.V."/>
        </authorList>
    </citation>
    <scope>NUCLEOTIDE SEQUENCE [LARGE SCALE GENOMIC DNA]</scope>
    <source>
        <strain evidence="11 12">68-887.2</strain>
    </source>
</reference>
<feature type="region of interest" description="Disordered" evidence="8">
    <location>
        <begin position="411"/>
        <end position="436"/>
    </location>
</feature>
<feature type="compositionally biased region" description="Acidic residues" evidence="8">
    <location>
        <begin position="1349"/>
        <end position="1359"/>
    </location>
</feature>
<feature type="compositionally biased region" description="Basic and acidic residues" evidence="8">
    <location>
        <begin position="1242"/>
        <end position="1256"/>
    </location>
</feature>
<dbReference type="InterPro" id="IPR035927">
    <property type="entry name" value="DUSP-like_sf"/>
</dbReference>
<evidence type="ECO:0000256" key="1">
    <source>
        <dbReference type="ARBA" id="ARBA00000707"/>
    </source>
</evidence>